<reference evidence="3" key="1">
    <citation type="submission" date="2017-02" db="EMBL/GenBank/DDBJ databases">
        <authorList>
            <person name="Regsiter A."/>
            <person name="William W."/>
        </authorList>
    </citation>
    <scope>NUCLEOTIDE SEQUENCE</scope>
    <source>
        <strain evidence="3">BdmA 4</strain>
    </source>
</reference>
<proteinExistence type="predicted"/>
<sequence>MAASTEPIQSVLVGAGNRGAEVYGQFALTHPWLFRFTAIADPNPARRTKFSRQHGISETRSADSWERLLDIARPSDLVFICSPDRFHYEQVLAFMEKGCPIVLEKPVVVNPRQCATVSKQASEKSARIIVCHVLRYTPFFSTLKKVLDEGRIGRAVSFNLQENIAWYHFAHSYVRGNWRNTALSSPSILAKSVHDLDILYWLAGAPAESLVSMGGLRWFREENAPAGAPERCLQGCPHASACPWYAPDLYLTENTDWPTSVISDDKSLAARRRALEEGPYGRCVYRCDNDVADHQDVLIRFRNGVSASFSMNALTYDKTRVIQVTGSEGEIIGDLDGGWLEVRGFLRGERERIQIGAAVGGHNGGDVGLMHDVARIFHNAVDAAGAFKSKSSIEASLEGHWMAFAAEESREKGILVDLDAYRNNVVSTRETVNI</sequence>
<feature type="domain" description="Gfo/Idh/MocA-like oxidoreductase N-terminal" evidence="1">
    <location>
        <begin position="10"/>
        <end position="130"/>
    </location>
</feature>
<dbReference type="GO" id="GO:0000166">
    <property type="term" value="F:nucleotide binding"/>
    <property type="evidence" value="ECO:0007669"/>
    <property type="project" value="InterPro"/>
</dbReference>
<evidence type="ECO:0000313" key="3">
    <source>
        <dbReference type="EMBL" id="SLM18342.1"/>
    </source>
</evidence>
<dbReference type="InterPro" id="IPR004104">
    <property type="entry name" value="Gfo/Idh/MocA-like_OxRdtase_C"/>
</dbReference>
<dbReference type="InterPro" id="IPR051450">
    <property type="entry name" value="Gfo/Idh/MocA_Oxidoreductases"/>
</dbReference>
<dbReference type="AlphaFoldDB" id="A0A3P3XPX6"/>
<organism evidence="3">
    <name type="scientific">uncultured spirochete</name>
    <dbReference type="NCBI Taxonomy" id="156406"/>
    <lineage>
        <taxon>Bacteria</taxon>
        <taxon>Pseudomonadati</taxon>
        <taxon>Spirochaetota</taxon>
        <taxon>Spirochaetia</taxon>
        <taxon>Spirochaetales</taxon>
        <taxon>environmental samples</taxon>
    </lineage>
</organism>
<dbReference type="Pfam" id="PF02894">
    <property type="entry name" value="GFO_IDH_MocA_C"/>
    <property type="match status" value="1"/>
</dbReference>
<evidence type="ECO:0000259" key="1">
    <source>
        <dbReference type="Pfam" id="PF01408"/>
    </source>
</evidence>
<dbReference type="Pfam" id="PF01408">
    <property type="entry name" value="GFO_IDH_MocA"/>
    <property type="match status" value="1"/>
</dbReference>
<dbReference type="SUPFAM" id="SSF55347">
    <property type="entry name" value="Glyceraldehyde-3-phosphate dehydrogenase-like, C-terminal domain"/>
    <property type="match status" value="1"/>
</dbReference>
<evidence type="ECO:0008006" key="4">
    <source>
        <dbReference type="Google" id="ProtNLM"/>
    </source>
</evidence>
<feature type="domain" description="Gfo/Idh/MocA-like oxidoreductase C-terminal" evidence="2">
    <location>
        <begin position="144"/>
        <end position="335"/>
    </location>
</feature>
<gene>
    <name evidence="3" type="ORF">SPIRO4BDMA_40914</name>
</gene>
<dbReference type="PANTHER" id="PTHR43377:SF2">
    <property type="entry name" value="BINDING ROSSMANN FOLD OXIDOREDUCTASE, PUTATIVE (AFU_ORTHOLOGUE AFUA_4G00560)-RELATED"/>
    <property type="match status" value="1"/>
</dbReference>
<protein>
    <recommendedName>
        <fullName evidence="4">Oxidoreductase domain protein</fullName>
    </recommendedName>
</protein>
<dbReference type="Gene3D" id="3.30.360.10">
    <property type="entry name" value="Dihydrodipicolinate Reductase, domain 2"/>
    <property type="match status" value="1"/>
</dbReference>
<evidence type="ECO:0000259" key="2">
    <source>
        <dbReference type="Pfam" id="PF02894"/>
    </source>
</evidence>
<name>A0A3P3XPX6_9SPIR</name>
<dbReference type="InterPro" id="IPR000683">
    <property type="entry name" value="Gfo/Idh/MocA-like_OxRdtase_N"/>
</dbReference>
<dbReference type="InterPro" id="IPR036291">
    <property type="entry name" value="NAD(P)-bd_dom_sf"/>
</dbReference>
<accession>A0A3P3XPX6</accession>
<dbReference type="EMBL" id="FWDO01000004">
    <property type="protein sequence ID" value="SLM18342.1"/>
    <property type="molecule type" value="Genomic_DNA"/>
</dbReference>
<dbReference type="PANTHER" id="PTHR43377">
    <property type="entry name" value="BILIVERDIN REDUCTASE A"/>
    <property type="match status" value="1"/>
</dbReference>
<dbReference type="Gene3D" id="3.40.50.720">
    <property type="entry name" value="NAD(P)-binding Rossmann-like Domain"/>
    <property type="match status" value="1"/>
</dbReference>
<dbReference type="SUPFAM" id="SSF51735">
    <property type="entry name" value="NAD(P)-binding Rossmann-fold domains"/>
    <property type="match status" value="1"/>
</dbReference>